<organism evidence="2">
    <name type="scientific">Vitrella brassicaformis</name>
    <dbReference type="NCBI Taxonomy" id="1169539"/>
    <lineage>
        <taxon>Eukaryota</taxon>
        <taxon>Sar</taxon>
        <taxon>Alveolata</taxon>
        <taxon>Colpodellida</taxon>
        <taxon>Vitrellaceae</taxon>
        <taxon>Vitrella</taxon>
    </lineage>
</organism>
<gene>
    <name evidence="2" type="ORF">VBRA1451_LOCUS29489</name>
</gene>
<evidence type="ECO:0000256" key="1">
    <source>
        <dbReference type="SAM" id="MobiDB-lite"/>
    </source>
</evidence>
<feature type="compositionally biased region" description="Basic and acidic residues" evidence="1">
    <location>
        <begin position="42"/>
        <end position="53"/>
    </location>
</feature>
<accession>A0A7S1KI34</accession>
<protein>
    <submittedName>
        <fullName evidence="2">Uncharacterized protein</fullName>
    </submittedName>
</protein>
<feature type="region of interest" description="Disordered" evidence="1">
    <location>
        <begin position="38"/>
        <end position="140"/>
    </location>
</feature>
<dbReference type="EMBL" id="HBGB01050308">
    <property type="protein sequence ID" value="CAD9074401.1"/>
    <property type="molecule type" value="Transcribed_RNA"/>
</dbReference>
<name>A0A7S1KI34_9ALVE</name>
<reference evidence="2" key="1">
    <citation type="submission" date="2021-01" db="EMBL/GenBank/DDBJ databases">
        <authorList>
            <person name="Corre E."/>
            <person name="Pelletier E."/>
            <person name="Niang G."/>
            <person name="Scheremetjew M."/>
            <person name="Finn R."/>
            <person name="Kale V."/>
            <person name="Holt S."/>
            <person name="Cochrane G."/>
            <person name="Meng A."/>
            <person name="Brown T."/>
            <person name="Cohen L."/>
        </authorList>
    </citation>
    <scope>NUCLEOTIDE SEQUENCE</scope>
    <source>
        <strain evidence="2">CCMP3346</strain>
    </source>
</reference>
<evidence type="ECO:0000313" key="2">
    <source>
        <dbReference type="EMBL" id="CAD9074401.1"/>
    </source>
</evidence>
<sequence length="177" mass="20159">MCTSERNTHELEREKGCTQDRRDNSSAYFVMCSLQASAGTSEGEKHVREREGAPHQPTFIILPEMSDPSPPKERVHQRAKPQSSETERVRESQRKSQRERERDPTARYALTEHEQHRAQLSPRGVLLTGSHTRTKRNQNGKRWVDGSKLQCVCCVVLAANRPIRAGMQLTSQHNTSS</sequence>
<feature type="compositionally biased region" description="Basic and acidic residues" evidence="1">
    <location>
        <begin position="85"/>
        <end position="117"/>
    </location>
</feature>
<dbReference type="AlphaFoldDB" id="A0A7S1KI34"/>
<feature type="region of interest" description="Disordered" evidence="1">
    <location>
        <begin position="1"/>
        <end position="24"/>
    </location>
</feature>
<proteinExistence type="predicted"/>